<keyword evidence="6" id="KW-0159">Chromosome partition</keyword>
<dbReference type="PANTHER" id="PTHR30349">
    <property type="entry name" value="PHAGE INTEGRASE-RELATED"/>
    <property type="match status" value="1"/>
</dbReference>
<dbReference type="Gene3D" id="1.10.443.10">
    <property type="entry name" value="Intergrase catalytic core"/>
    <property type="match status" value="1"/>
</dbReference>
<comment type="subcellular location">
    <subcellularLocation>
        <location evidence="2">Cytoplasm</location>
    </subcellularLocation>
</comment>
<dbReference type="InterPro" id="IPR050090">
    <property type="entry name" value="Tyrosine_recombinase_XerCD"/>
</dbReference>
<dbReference type="Gene3D" id="1.10.150.130">
    <property type="match status" value="1"/>
</dbReference>
<reference evidence="14 15" key="1">
    <citation type="submission" date="2015-09" db="EMBL/GenBank/DDBJ databases">
        <title>Genome sequence of Oxobacter pfennigii DSM 3222.</title>
        <authorList>
            <person name="Poehlein A."/>
            <person name="Bengelsdorf F.R."/>
            <person name="Schiel-Bengelsdorf B."/>
            <person name="Duerre P."/>
            <person name="Daniel R."/>
        </authorList>
    </citation>
    <scope>NUCLEOTIDE SEQUENCE [LARGE SCALE GENOMIC DNA]</scope>
    <source>
        <strain evidence="14 15">DSM 3222</strain>
    </source>
</reference>
<evidence type="ECO:0000256" key="3">
    <source>
        <dbReference type="ARBA" id="ARBA00008857"/>
    </source>
</evidence>
<evidence type="ECO:0000256" key="4">
    <source>
        <dbReference type="ARBA" id="ARBA00022490"/>
    </source>
</evidence>
<keyword evidence="4" id="KW-0963">Cytoplasm</keyword>
<dbReference type="PROSITE" id="PS51898">
    <property type="entry name" value="TYR_RECOMBINASE"/>
    <property type="match status" value="1"/>
</dbReference>
<sequence length="332" mass="38409">MYKEEVVIKILSKTIIEFPDIEQLTLRNIIEEVLYNYEIQPACTALVPTNDMHEKIALYLACKKLDGLSMNTLHGYGRQLLRLATFLNKNTVDITAMDIRMYLAHVTKHKNLKNTTLETIKSQIKSFFSWLETEDYINKSPARKIKPTKTEKLLVEALTIEELEMLREGCTALRERALVEVMYATGCRLSEIVQMDKGDIDYVNCCAKVYGKGKKERIVYFSSKAMYHLKKYLLSRTDDDEALFTTIRQPYRRLKSRAIQKEISKIAERTEITKNVHPHVLRHTLATLMLNNGADITSVQDILGHKDPATTQRYASLTEENKKQTYKKHLVQ</sequence>
<evidence type="ECO:0000256" key="9">
    <source>
        <dbReference type="ARBA" id="ARBA00023172"/>
    </source>
</evidence>
<evidence type="ECO:0000313" key="14">
    <source>
        <dbReference type="EMBL" id="KPU42145.1"/>
    </source>
</evidence>
<keyword evidence="5" id="KW-0132">Cell division</keyword>
<evidence type="ECO:0000256" key="6">
    <source>
        <dbReference type="ARBA" id="ARBA00022829"/>
    </source>
</evidence>
<dbReference type="Pfam" id="PF00589">
    <property type="entry name" value="Phage_integrase"/>
    <property type="match status" value="1"/>
</dbReference>
<dbReference type="PROSITE" id="PS51900">
    <property type="entry name" value="CB"/>
    <property type="match status" value="1"/>
</dbReference>
<name>A0A0P9AAU8_9CLOT</name>
<dbReference type="AlphaFoldDB" id="A0A0P9AAU8"/>
<evidence type="ECO:0000256" key="11">
    <source>
        <dbReference type="PROSITE-ProRule" id="PRU01248"/>
    </source>
</evidence>
<feature type="domain" description="Core-binding (CB)" evidence="13">
    <location>
        <begin position="50"/>
        <end position="132"/>
    </location>
</feature>
<keyword evidence="10" id="KW-0131">Cell cycle</keyword>
<dbReference type="GO" id="GO:0006310">
    <property type="term" value="P:DNA recombination"/>
    <property type="evidence" value="ECO:0007669"/>
    <property type="project" value="UniProtKB-KW"/>
</dbReference>
<proteinExistence type="inferred from homology"/>
<evidence type="ECO:0000256" key="7">
    <source>
        <dbReference type="ARBA" id="ARBA00022908"/>
    </source>
</evidence>
<dbReference type="PANTHER" id="PTHR30349:SF77">
    <property type="entry name" value="TYROSINE RECOMBINASE XERC"/>
    <property type="match status" value="1"/>
</dbReference>
<evidence type="ECO:0000256" key="8">
    <source>
        <dbReference type="ARBA" id="ARBA00023125"/>
    </source>
</evidence>
<dbReference type="InterPro" id="IPR011010">
    <property type="entry name" value="DNA_brk_join_enz"/>
</dbReference>
<comment type="function">
    <text evidence="1">Site-specific tyrosine recombinase, which acts by catalyzing the cutting and rejoining of the recombining DNA molecules.</text>
</comment>
<gene>
    <name evidence="14" type="primary">xerC_3</name>
    <name evidence="14" type="ORF">OXPF_39240</name>
</gene>
<dbReference type="GO" id="GO:0007059">
    <property type="term" value="P:chromosome segregation"/>
    <property type="evidence" value="ECO:0007669"/>
    <property type="project" value="UniProtKB-KW"/>
</dbReference>
<dbReference type="InterPro" id="IPR002104">
    <property type="entry name" value="Integrase_catalytic"/>
</dbReference>
<evidence type="ECO:0000256" key="1">
    <source>
        <dbReference type="ARBA" id="ARBA00003283"/>
    </source>
</evidence>
<dbReference type="RefSeq" id="WP_054876886.1">
    <property type="nucleotide sequence ID" value="NZ_LKET01000068.1"/>
</dbReference>
<dbReference type="STRING" id="36849.OXPF_39240"/>
<dbReference type="GO" id="GO:0005737">
    <property type="term" value="C:cytoplasm"/>
    <property type="evidence" value="ECO:0007669"/>
    <property type="project" value="UniProtKB-SubCell"/>
</dbReference>
<evidence type="ECO:0000259" key="12">
    <source>
        <dbReference type="PROSITE" id="PS51898"/>
    </source>
</evidence>
<dbReference type="EMBL" id="LKET01000068">
    <property type="protein sequence ID" value="KPU42145.1"/>
    <property type="molecule type" value="Genomic_DNA"/>
</dbReference>
<keyword evidence="9" id="KW-0233">DNA recombination</keyword>
<evidence type="ECO:0000256" key="2">
    <source>
        <dbReference type="ARBA" id="ARBA00004496"/>
    </source>
</evidence>
<keyword evidence="8 11" id="KW-0238">DNA-binding</keyword>
<dbReference type="SUPFAM" id="SSF56349">
    <property type="entry name" value="DNA breaking-rejoining enzymes"/>
    <property type="match status" value="1"/>
</dbReference>
<dbReference type="NCBIfam" id="NF040815">
    <property type="entry name" value="recomb_XerA_Arch"/>
    <property type="match status" value="1"/>
</dbReference>
<dbReference type="Proteomes" id="UP000050326">
    <property type="component" value="Unassembled WGS sequence"/>
</dbReference>
<dbReference type="PATRIC" id="fig|36849.3.peg.4152"/>
<keyword evidence="15" id="KW-1185">Reference proteome</keyword>
<dbReference type="GO" id="GO:0015074">
    <property type="term" value="P:DNA integration"/>
    <property type="evidence" value="ECO:0007669"/>
    <property type="project" value="UniProtKB-KW"/>
</dbReference>
<dbReference type="InterPro" id="IPR044068">
    <property type="entry name" value="CB"/>
</dbReference>
<comment type="similarity">
    <text evidence="3">Belongs to the 'phage' integrase family.</text>
</comment>
<dbReference type="InterPro" id="IPR004107">
    <property type="entry name" value="Integrase_SAM-like_N"/>
</dbReference>
<comment type="caution">
    <text evidence="14">The sequence shown here is derived from an EMBL/GenBank/DDBJ whole genome shotgun (WGS) entry which is preliminary data.</text>
</comment>
<accession>A0A0P9AAU8</accession>
<evidence type="ECO:0000256" key="10">
    <source>
        <dbReference type="ARBA" id="ARBA00023306"/>
    </source>
</evidence>
<organism evidence="14 15">
    <name type="scientific">Oxobacter pfennigii</name>
    <dbReference type="NCBI Taxonomy" id="36849"/>
    <lineage>
        <taxon>Bacteria</taxon>
        <taxon>Bacillati</taxon>
        <taxon>Bacillota</taxon>
        <taxon>Clostridia</taxon>
        <taxon>Eubacteriales</taxon>
        <taxon>Clostridiaceae</taxon>
        <taxon>Oxobacter</taxon>
    </lineage>
</organism>
<protein>
    <submittedName>
        <fullName evidence="14">Tyrosine recombinase XerC</fullName>
    </submittedName>
</protein>
<evidence type="ECO:0000313" key="15">
    <source>
        <dbReference type="Proteomes" id="UP000050326"/>
    </source>
</evidence>
<feature type="domain" description="Tyr recombinase" evidence="12">
    <location>
        <begin position="153"/>
        <end position="327"/>
    </location>
</feature>
<keyword evidence="7" id="KW-0229">DNA integration</keyword>
<evidence type="ECO:0000259" key="13">
    <source>
        <dbReference type="PROSITE" id="PS51900"/>
    </source>
</evidence>
<dbReference type="InterPro" id="IPR013762">
    <property type="entry name" value="Integrase-like_cat_sf"/>
</dbReference>
<dbReference type="OrthoDB" id="9801717at2"/>
<dbReference type="GO" id="GO:0003677">
    <property type="term" value="F:DNA binding"/>
    <property type="evidence" value="ECO:0007669"/>
    <property type="project" value="UniProtKB-UniRule"/>
</dbReference>
<evidence type="ECO:0000256" key="5">
    <source>
        <dbReference type="ARBA" id="ARBA00022618"/>
    </source>
</evidence>
<dbReference type="InterPro" id="IPR010998">
    <property type="entry name" value="Integrase_recombinase_N"/>
</dbReference>
<dbReference type="GO" id="GO:0051301">
    <property type="term" value="P:cell division"/>
    <property type="evidence" value="ECO:0007669"/>
    <property type="project" value="UniProtKB-KW"/>
</dbReference>
<dbReference type="Pfam" id="PF13495">
    <property type="entry name" value="Phage_int_SAM_4"/>
    <property type="match status" value="1"/>
</dbReference>